<reference evidence="11 12" key="2">
    <citation type="submission" date="2016-10" db="EMBL/GenBank/DDBJ databases">
        <authorList>
            <person name="Varghese N."/>
            <person name="Submissions S."/>
        </authorList>
    </citation>
    <scope>NUCLEOTIDE SEQUENCE [LARGE SCALE GENOMIC DNA]</scope>
    <source>
        <strain evidence="11 12">DSM 24802</strain>
    </source>
</reference>
<dbReference type="EMBL" id="FNOB01000004">
    <property type="protein sequence ID" value="SDW53693.1"/>
    <property type="molecule type" value="Genomic_DNA"/>
</dbReference>
<dbReference type="Pfam" id="PF22638">
    <property type="entry name" value="FlgK_D1"/>
    <property type="match status" value="1"/>
</dbReference>
<keyword evidence="5" id="KW-0964">Secreted</keyword>
<evidence type="ECO:0000313" key="10">
    <source>
        <dbReference type="EMBL" id="GHD98110.1"/>
    </source>
</evidence>
<dbReference type="InterPro" id="IPR019776">
    <property type="entry name" value="Flagellar_basal_body_rod_CS"/>
</dbReference>
<dbReference type="EMBL" id="BNAB01000001">
    <property type="protein sequence ID" value="GHD98110.1"/>
    <property type="molecule type" value="Genomic_DNA"/>
</dbReference>
<evidence type="ECO:0000256" key="7">
    <source>
        <dbReference type="SAM" id="MobiDB-lite"/>
    </source>
</evidence>
<dbReference type="PANTHER" id="PTHR30033">
    <property type="entry name" value="FLAGELLAR HOOK-ASSOCIATED PROTEIN 1"/>
    <property type="match status" value="1"/>
</dbReference>
<evidence type="ECO:0000259" key="9">
    <source>
        <dbReference type="Pfam" id="PF22638"/>
    </source>
</evidence>
<evidence type="ECO:0000313" key="12">
    <source>
        <dbReference type="Proteomes" id="UP000199541"/>
    </source>
</evidence>
<evidence type="ECO:0000259" key="8">
    <source>
        <dbReference type="Pfam" id="PF06429"/>
    </source>
</evidence>
<evidence type="ECO:0000313" key="11">
    <source>
        <dbReference type="EMBL" id="SDW53693.1"/>
    </source>
</evidence>
<evidence type="ECO:0000256" key="6">
    <source>
        <dbReference type="ARBA" id="ARBA00023143"/>
    </source>
</evidence>
<dbReference type="PROSITE" id="PS00588">
    <property type="entry name" value="FLAGELLA_BB_ROD"/>
    <property type="match status" value="1"/>
</dbReference>
<evidence type="ECO:0000256" key="5">
    <source>
        <dbReference type="ARBA" id="ARBA00022525"/>
    </source>
</evidence>
<keyword evidence="10" id="KW-0966">Cell projection</keyword>
<comment type="subcellular location">
    <subcellularLocation>
        <location evidence="1">Bacterial flagellum</location>
    </subcellularLocation>
    <subcellularLocation>
        <location evidence="2">Secreted</location>
    </subcellularLocation>
</comment>
<organism evidence="10 13">
    <name type="scientific">Allgaiera indica</name>
    <dbReference type="NCBI Taxonomy" id="765699"/>
    <lineage>
        <taxon>Bacteria</taxon>
        <taxon>Pseudomonadati</taxon>
        <taxon>Pseudomonadota</taxon>
        <taxon>Alphaproteobacteria</taxon>
        <taxon>Rhodobacterales</taxon>
        <taxon>Paracoccaceae</taxon>
        <taxon>Allgaiera</taxon>
    </lineage>
</organism>
<keyword evidence="6" id="KW-0975">Bacterial flagellum</keyword>
<dbReference type="GO" id="GO:0044780">
    <property type="term" value="P:bacterial-type flagellum assembly"/>
    <property type="evidence" value="ECO:0007669"/>
    <property type="project" value="InterPro"/>
</dbReference>
<dbReference type="InterPro" id="IPR002371">
    <property type="entry name" value="FlgK"/>
</dbReference>
<dbReference type="SUPFAM" id="SSF64518">
    <property type="entry name" value="Phase 1 flagellin"/>
    <property type="match status" value="2"/>
</dbReference>
<accession>A0AAN4UMB6</accession>
<dbReference type="AlphaFoldDB" id="A0AAN4UMB6"/>
<evidence type="ECO:0000256" key="4">
    <source>
        <dbReference type="ARBA" id="ARBA00016244"/>
    </source>
</evidence>
<evidence type="ECO:0000256" key="1">
    <source>
        <dbReference type="ARBA" id="ARBA00004365"/>
    </source>
</evidence>
<feature type="region of interest" description="Disordered" evidence="7">
    <location>
        <begin position="240"/>
        <end position="264"/>
    </location>
</feature>
<dbReference type="Pfam" id="PF06429">
    <property type="entry name" value="Flg_bbr_C"/>
    <property type="match status" value="1"/>
</dbReference>
<comment type="caution">
    <text evidence="10">The sequence shown here is derived from an EMBL/GenBank/DDBJ whole genome shotgun (WGS) entry which is preliminary data.</text>
</comment>
<reference evidence="10" key="3">
    <citation type="submission" date="2023-06" db="EMBL/GenBank/DDBJ databases">
        <authorList>
            <person name="Sun Q."/>
            <person name="Zhou Y."/>
        </authorList>
    </citation>
    <scope>NUCLEOTIDE SEQUENCE</scope>
    <source>
        <strain evidence="10">CGMCC 1.10859</strain>
    </source>
</reference>
<evidence type="ECO:0000256" key="3">
    <source>
        <dbReference type="ARBA" id="ARBA00009677"/>
    </source>
</evidence>
<evidence type="ECO:0000256" key="2">
    <source>
        <dbReference type="ARBA" id="ARBA00004613"/>
    </source>
</evidence>
<keyword evidence="12" id="KW-1185">Reference proteome</keyword>
<feature type="domain" description="Flagellar basal-body/hook protein C-terminal" evidence="8">
    <location>
        <begin position="610"/>
        <end position="647"/>
    </location>
</feature>
<dbReference type="InterPro" id="IPR053927">
    <property type="entry name" value="FlgK_helical"/>
</dbReference>
<gene>
    <name evidence="10" type="primary">flgK</name>
    <name evidence="10" type="ORF">GCM10008024_00310</name>
    <name evidence="11" type="ORF">SAMN05444006_104186</name>
</gene>
<dbReference type="RefSeq" id="WP_035842897.1">
    <property type="nucleotide sequence ID" value="NZ_BNAB01000001.1"/>
</dbReference>
<dbReference type="GO" id="GO:0009424">
    <property type="term" value="C:bacterial-type flagellum hook"/>
    <property type="evidence" value="ECO:0007669"/>
    <property type="project" value="InterPro"/>
</dbReference>
<keyword evidence="10" id="KW-0969">Cilium</keyword>
<comment type="similarity">
    <text evidence="3">Belongs to the flagella basal body rod proteins family.</text>
</comment>
<sequence length="649" mass="63226">MTSGLNSAVAAALSGLDAFSEGINTIGNNIANQATTGYAVRSVDAQTARNAGGRAGAGVLDPALVQRATDAVQAAGVYSATAASNAASALSSALTAIDQAFTGSGDITTATGSFFSDLATLASDPTNTAQIGTVMADAQTLAGTFNSASGALVQQNAQISTQITQQVGQANALLTQLAAINKQLQSSPKDAALLDQQQAALTKLSSYMNLGTVPLGDSGAVAVMSGGTVLVDQAGAQQIDVSQPRPGDQPVLSTGPDKSPLSLSGSGGSLGGLLAGFASTSAAGKRLDWIAGTLAGLVNQSQAQGLDGTGASGKALFQTTPPSVTPGAGNTGSATLAPSITNAGALPSNGQGYTLSYSTAGWTATVPGSGQSTALGNGSPLTLNGMNIAVTGTPNPGDSFRIAPEPGAAAALRLTTTDPAALAVADPYVLVAGTVSASGAVTNNNAGTINEASDSVTATPTGGAAVVPASAFGHDLEVRFTSSSAYNVVDKSTGSTVSSGSFTGGNANIAVAYPAGGAAAGSYWQVTLSGAPAPGDVATLNPGGLNSGSNAQRMSGLWNTADATLPGGSLQGSVLSLIGSTGTASAQAKSLVANTASSLTTAQSNLSKVAGVNLDNQAALLTEFQQAYQAAAKVISTANSMFQSLIQVV</sequence>
<protein>
    <recommendedName>
        <fullName evidence="4">Flagellar hook-associated protein 1</fullName>
    </recommendedName>
</protein>
<dbReference type="GO" id="GO:0005198">
    <property type="term" value="F:structural molecule activity"/>
    <property type="evidence" value="ECO:0007669"/>
    <property type="project" value="InterPro"/>
</dbReference>
<dbReference type="PANTHER" id="PTHR30033:SF2">
    <property type="entry name" value="FLAGELLAR HOOK PROTEIN"/>
    <property type="match status" value="1"/>
</dbReference>
<feature type="region of interest" description="Disordered" evidence="7">
    <location>
        <begin position="312"/>
        <end position="332"/>
    </location>
</feature>
<name>A0AAN4UMB6_9RHOB</name>
<dbReference type="GO" id="GO:0005576">
    <property type="term" value="C:extracellular region"/>
    <property type="evidence" value="ECO:0007669"/>
    <property type="project" value="UniProtKB-SubCell"/>
</dbReference>
<keyword evidence="10" id="KW-0282">Flagellum</keyword>
<proteinExistence type="inferred from homology"/>
<dbReference type="Proteomes" id="UP000634647">
    <property type="component" value="Unassembled WGS sequence"/>
</dbReference>
<reference evidence="10" key="1">
    <citation type="journal article" date="2014" name="Int. J. Syst. Evol. Microbiol.">
        <title>Complete genome sequence of Corynebacterium casei LMG S-19264T (=DSM 44701T), isolated from a smear-ripened cheese.</title>
        <authorList>
            <consortium name="US DOE Joint Genome Institute (JGI-PGF)"/>
            <person name="Walter F."/>
            <person name="Albersmeier A."/>
            <person name="Kalinowski J."/>
            <person name="Ruckert C."/>
        </authorList>
    </citation>
    <scope>NUCLEOTIDE SEQUENCE</scope>
    <source>
        <strain evidence="10">CGMCC 1.10859</strain>
    </source>
</reference>
<dbReference type="Proteomes" id="UP000199541">
    <property type="component" value="Unassembled WGS sequence"/>
</dbReference>
<evidence type="ECO:0000313" key="13">
    <source>
        <dbReference type="Proteomes" id="UP000634647"/>
    </source>
</evidence>
<dbReference type="PRINTS" id="PR01005">
    <property type="entry name" value="FLGHOOKAP1"/>
</dbReference>
<dbReference type="InterPro" id="IPR010930">
    <property type="entry name" value="Flg_bb/hook_C_dom"/>
</dbReference>
<feature type="domain" description="Flagellar hook-associated protein FlgK helical" evidence="9">
    <location>
        <begin position="96"/>
        <end position="317"/>
    </location>
</feature>